<evidence type="ECO:0000259" key="6">
    <source>
        <dbReference type="PROSITE" id="PS50863"/>
    </source>
</evidence>
<evidence type="ECO:0000313" key="8">
    <source>
        <dbReference type="Proteomes" id="UP000479710"/>
    </source>
</evidence>
<feature type="domain" description="TF-B3" evidence="6">
    <location>
        <begin position="1"/>
        <end position="50"/>
    </location>
</feature>
<dbReference type="EMBL" id="SPHZ02000005">
    <property type="protein sequence ID" value="KAF0920716.1"/>
    <property type="molecule type" value="Genomic_DNA"/>
</dbReference>
<evidence type="ECO:0000256" key="4">
    <source>
        <dbReference type="ARBA" id="ARBA00023163"/>
    </source>
</evidence>
<comment type="subcellular location">
    <subcellularLocation>
        <location evidence="1">Nucleus</location>
    </subcellularLocation>
</comment>
<evidence type="ECO:0000313" key="7">
    <source>
        <dbReference type="EMBL" id="KAF0920716.1"/>
    </source>
</evidence>
<evidence type="ECO:0000256" key="2">
    <source>
        <dbReference type="ARBA" id="ARBA00023015"/>
    </source>
</evidence>
<dbReference type="PANTHER" id="PTHR31920">
    <property type="entry name" value="B3 DOMAIN-CONTAINING"/>
    <property type="match status" value="1"/>
</dbReference>
<proteinExistence type="predicted"/>
<sequence length="111" mass="12780">MVSLIKQDGVLSFGHGWKNFVVDNDISVGEFLVFRQIARSVFTMQIFALSACERIHLCERNNRQSRKRKPRRQTGYPANQMVEGIPVNHWRGPGGDEIGAKETWWQQIHGN</sequence>
<keyword evidence="4" id="KW-0804">Transcription</keyword>
<dbReference type="Gene3D" id="2.40.330.10">
    <property type="entry name" value="DNA-binding pseudobarrel domain"/>
    <property type="match status" value="1"/>
</dbReference>
<gene>
    <name evidence="7" type="ORF">E2562_036417</name>
</gene>
<reference evidence="7 8" key="1">
    <citation type="submission" date="2019-11" db="EMBL/GenBank/DDBJ databases">
        <title>Whole genome sequence of Oryza granulata.</title>
        <authorList>
            <person name="Li W."/>
        </authorList>
    </citation>
    <scope>NUCLEOTIDE SEQUENCE [LARGE SCALE GENOMIC DNA]</scope>
    <source>
        <strain evidence="8">cv. Menghai</strain>
        <tissue evidence="7">Leaf</tissue>
    </source>
</reference>
<keyword evidence="3" id="KW-0238">DNA-binding</keyword>
<dbReference type="InterPro" id="IPR015300">
    <property type="entry name" value="DNA-bd_pseudobarrel_sf"/>
</dbReference>
<keyword evidence="5" id="KW-0539">Nucleus</keyword>
<accession>A0A6G1E819</accession>
<dbReference type="GO" id="GO:0005634">
    <property type="term" value="C:nucleus"/>
    <property type="evidence" value="ECO:0007669"/>
    <property type="project" value="UniProtKB-SubCell"/>
</dbReference>
<dbReference type="InterPro" id="IPR003340">
    <property type="entry name" value="B3_DNA-bd"/>
</dbReference>
<dbReference type="InterPro" id="IPR050655">
    <property type="entry name" value="Plant_B3_domain"/>
</dbReference>
<organism evidence="7 8">
    <name type="scientific">Oryza meyeriana var. granulata</name>
    <dbReference type="NCBI Taxonomy" id="110450"/>
    <lineage>
        <taxon>Eukaryota</taxon>
        <taxon>Viridiplantae</taxon>
        <taxon>Streptophyta</taxon>
        <taxon>Embryophyta</taxon>
        <taxon>Tracheophyta</taxon>
        <taxon>Spermatophyta</taxon>
        <taxon>Magnoliopsida</taxon>
        <taxon>Liliopsida</taxon>
        <taxon>Poales</taxon>
        <taxon>Poaceae</taxon>
        <taxon>BOP clade</taxon>
        <taxon>Oryzoideae</taxon>
        <taxon>Oryzeae</taxon>
        <taxon>Oryzinae</taxon>
        <taxon>Oryza</taxon>
        <taxon>Oryza meyeriana</taxon>
    </lineage>
</organism>
<evidence type="ECO:0000256" key="1">
    <source>
        <dbReference type="ARBA" id="ARBA00004123"/>
    </source>
</evidence>
<dbReference type="Proteomes" id="UP000479710">
    <property type="component" value="Unassembled WGS sequence"/>
</dbReference>
<dbReference type="PROSITE" id="PS50863">
    <property type="entry name" value="B3"/>
    <property type="match status" value="1"/>
</dbReference>
<keyword evidence="8" id="KW-1185">Reference proteome</keyword>
<protein>
    <recommendedName>
        <fullName evidence="6">TF-B3 domain-containing protein</fullName>
    </recommendedName>
</protein>
<dbReference type="PANTHER" id="PTHR31920:SF132">
    <property type="entry name" value="TF-B3 DOMAIN-CONTAINING PROTEIN"/>
    <property type="match status" value="1"/>
</dbReference>
<dbReference type="GO" id="GO:0003677">
    <property type="term" value="F:DNA binding"/>
    <property type="evidence" value="ECO:0007669"/>
    <property type="project" value="UniProtKB-KW"/>
</dbReference>
<dbReference type="AlphaFoldDB" id="A0A6G1E819"/>
<dbReference type="OrthoDB" id="1666376at2759"/>
<name>A0A6G1E819_9ORYZ</name>
<keyword evidence="2" id="KW-0805">Transcription regulation</keyword>
<evidence type="ECO:0000256" key="3">
    <source>
        <dbReference type="ARBA" id="ARBA00023125"/>
    </source>
</evidence>
<dbReference type="SUPFAM" id="SSF101936">
    <property type="entry name" value="DNA-binding pseudobarrel domain"/>
    <property type="match status" value="1"/>
</dbReference>
<comment type="caution">
    <text evidence="7">The sequence shown here is derived from an EMBL/GenBank/DDBJ whole genome shotgun (WGS) entry which is preliminary data.</text>
</comment>
<dbReference type="CDD" id="cd10017">
    <property type="entry name" value="B3_DNA"/>
    <property type="match status" value="1"/>
</dbReference>
<evidence type="ECO:0000256" key="5">
    <source>
        <dbReference type="ARBA" id="ARBA00023242"/>
    </source>
</evidence>